<evidence type="ECO:0000313" key="2">
    <source>
        <dbReference type="EMBL" id="CAD5225494.1"/>
    </source>
</evidence>
<dbReference type="Proteomes" id="UP000783686">
    <property type="component" value="Unassembled WGS sequence"/>
</dbReference>
<dbReference type="EMBL" id="CAJFCW020000005">
    <property type="protein sequence ID" value="CAG9120968.1"/>
    <property type="molecule type" value="Genomic_DNA"/>
</dbReference>
<dbReference type="EMBL" id="CAJFDH010000005">
    <property type="protein sequence ID" value="CAD5225494.1"/>
    <property type="molecule type" value="Genomic_DNA"/>
</dbReference>
<name>A0A811LE99_9BILA</name>
<organism evidence="2 3">
    <name type="scientific">Bursaphelenchus okinawaensis</name>
    <dbReference type="NCBI Taxonomy" id="465554"/>
    <lineage>
        <taxon>Eukaryota</taxon>
        <taxon>Metazoa</taxon>
        <taxon>Ecdysozoa</taxon>
        <taxon>Nematoda</taxon>
        <taxon>Chromadorea</taxon>
        <taxon>Rhabditida</taxon>
        <taxon>Tylenchina</taxon>
        <taxon>Tylenchomorpha</taxon>
        <taxon>Aphelenchoidea</taxon>
        <taxon>Aphelenchoididae</taxon>
        <taxon>Bursaphelenchus</taxon>
    </lineage>
</organism>
<feature type="chain" id="PRO_5036221379" evidence="1">
    <location>
        <begin position="21"/>
        <end position="689"/>
    </location>
</feature>
<evidence type="ECO:0000256" key="1">
    <source>
        <dbReference type="SAM" id="SignalP"/>
    </source>
</evidence>
<proteinExistence type="predicted"/>
<sequence length="689" mass="79799">MLSRISLLFLLLSYGFRTKACREIPEDEHVLDVSHDLEDYKIIKANDTVDGFNISGCILLGDYAMRVVEDDWSIRLYLTSEKDKFAPEELVKAWEKIIAAHWDSLAYGTRYFDAVPRLGGVIALLREGSPSENCYFSLFLNMQCYLDIKKELFQYKRIAVRLNTNTTIDVIRMTPDFLLMACYGSTRNVCMTVKDTDVNGKYLCLDVEYKSPRGQREMEFKNIKQFSFADMCVDIYDDKFEKIVKTGVPIHELNQYIVKSYQGSTNAEKTFDSIFDPDEFIGTMDFSLYINNSFTFSCSAKGQMLKPLNVRFCTGHFCNWLDEKMRPPENRCPTLLALSNEKCFWVVDNGRFLTLNNFHTLHKRFYTLTPKKVPYIELEGYRTEFCLNYTSWDEYVFKQVYLTFEAKLPSVNTTEVEDGIAHYCQTSTGIIEQGVPVNLTERFTVISSPYHGKFTCTIRLNKAKRGGTKVLMDVSFNDDSCKPITKIPTDKYTSPICHEPQVVRLLSDGSYNESDFKPFFTYTDIYALSQLANEVALYNDSGNSYQINRCLNRINEPISCRGQCYMYRHEYNKISQGCTDDLDHEAFNEATACRLKKNGDFMYKNQCFFISGPLENRLDYFSSNGVLCCISSKSHLSHRDVIEKYKQGLPQPEELNITRVGSLNYNYHEDDVQIQHLFPREVERFHIDL</sequence>
<keyword evidence="1" id="KW-0732">Signal</keyword>
<comment type="caution">
    <text evidence="2">The sequence shown here is derived from an EMBL/GenBank/DDBJ whole genome shotgun (WGS) entry which is preliminary data.</text>
</comment>
<dbReference type="Proteomes" id="UP000614601">
    <property type="component" value="Unassembled WGS sequence"/>
</dbReference>
<reference evidence="2" key="1">
    <citation type="submission" date="2020-09" db="EMBL/GenBank/DDBJ databases">
        <authorList>
            <person name="Kikuchi T."/>
        </authorList>
    </citation>
    <scope>NUCLEOTIDE SEQUENCE</scope>
    <source>
        <strain evidence="2">SH1</strain>
    </source>
</reference>
<accession>A0A811LE99</accession>
<keyword evidence="3" id="KW-1185">Reference proteome</keyword>
<evidence type="ECO:0000313" key="3">
    <source>
        <dbReference type="Proteomes" id="UP000614601"/>
    </source>
</evidence>
<gene>
    <name evidence="2" type="ORF">BOKJ2_LOCUS11606</name>
</gene>
<dbReference type="AlphaFoldDB" id="A0A811LE99"/>
<protein>
    <submittedName>
        <fullName evidence="2">Uncharacterized protein</fullName>
    </submittedName>
</protein>
<feature type="signal peptide" evidence="1">
    <location>
        <begin position="1"/>
        <end position="20"/>
    </location>
</feature>